<dbReference type="EMBL" id="JGYQ01000007">
    <property type="protein sequence ID" value="KFI48222.1"/>
    <property type="molecule type" value="Genomic_DNA"/>
</dbReference>
<protein>
    <submittedName>
        <fullName evidence="1">Uncharacterized protein</fullName>
    </submittedName>
</protein>
<organism evidence="1 2">
    <name type="scientific">Bifidobacterium boum</name>
    <dbReference type="NCBI Taxonomy" id="78343"/>
    <lineage>
        <taxon>Bacteria</taxon>
        <taxon>Bacillati</taxon>
        <taxon>Actinomycetota</taxon>
        <taxon>Actinomycetes</taxon>
        <taxon>Bifidobacteriales</taxon>
        <taxon>Bifidobacteriaceae</taxon>
        <taxon>Bifidobacterium</taxon>
    </lineage>
</organism>
<keyword evidence="2" id="KW-1185">Reference proteome</keyword>
<dbReference type="RefSeq" id="WP_026502493.1">
    <property type="nucleotide sequence ID" value="NZ_JGYQ01000007.1"/>
</dbReference>
<sequence length="362" mass="40238">MDQRHHAMRFDTEIRVMRVDRNTGNETGIVHGIVQGGSIERNQDTTVTEQATLDLEGSSLFGSDLLRIWADITYADQTSESIPLGTYLWSADKRQTNGPTTTIPLTLYGRLRELADDQYATPISIPAGSDPVAEAEKIITGNGLTVLPHPNSDYRTGTTLTYGLTDDQTDNKLAIANDLLTIAGWTTCRTDPYGHVILQPYTNPSRRKPSWTFTEGPTCRWTKQTTDERETFDTANQIITIYTSQEKEIIGTAKDTDPNSPTSIPNRGRVISKKYRYDDIPENQTDQQLQQMADQKAAELLATNQHAIHRVTGTHIIAPITIGDTITLDLPTQHINGTYAIRTQTITLKPGLPTQTELREAS</sequence>
<dbReference type="GeneID" id="303203548"/>
<comment type="caution">
    <text evidence="1">The sequence shown here is derived from an EMBL/GenBank/DDBJ whole genome shotgun (WGS) entry which is preliminary data.</text>
</comment>
<proteinExistence type="predicted"/>
<accession>A0A086ZNX2</accession>
<gene>
    <name evidence="1" type="ORF">BBOU_0352</name>
</gene>
<dbReference type="OrthoDB" id="3330133at2"/>
<dbReference type="AlphaFoldDB" id="A0A086ZNX2"/>
<evidence type="ECO:0000313" key="2">
    <source>
        <dbReference type="Proteomes" id="UP000029093"/>
    </source>
</evidence>
<name>A0A086ZNX2_9BIFI</name>
<dbReference type="Proteomes" id="UP000029093">
    <property type="component" value="Unassembled WGS sequence"/>
</dbReference>
<reference evidence="1 2" key="1">
    <citation type="submission" date="2014-03" db="EMBL/GenBank/DDBJ databases">
        <title>Genomics of Bifidobacteria.</title>
        <authorList>
            <person name="Ventura M."/>
            <person name="Milani C."/>
            <person name="Lugli G.A."/>
        </authorList>
    </citation>
    <scope>NUCLEOTIDE SEQUENCE [LARGE SCALE GENOMIC DNA]</scope>
    <source>
        <strain evidence="1 2">LMG 10736</strain>
    </source>
</reference>
<evidence type="ECO:0000313" key="1">
    <source>
        <dbReference type="EMBL" id="KFI48222.1"/>
    </source>
</evidence>